<dbReference type="PANTHER" id="PTHR44591">
    <property type="entry name" value="STRESS RESPONSE REGULATOR PROTEIN 1"/>
    <property type="match status" value="1"/>
</dbReference>
<evidence type="ECO:0000313" key="4">
    <source>
        <dbReference type="EMBL" id="AJE04886.1"/>
    </source>
</evidence>
<dbReference type="STRING" id="345632.GPICK_09965"/>
<dbReference type="GO" id="GO:0000160">
    <property type="term" value="P:phosphorelay signal transduction system"/>
    <property type="evidence" value="ECO:0007669"/>
    <property type="project" value="InterPro"/>
</dbReference>
<protein>
    <submittedName>
        <fullName evidence="4">Histidine kinase</fullName>
    </submittedName>
</protein>
<dbReference type="InterPro" id="IPR050595">
    <property type="entry name" value="Bact_response_regulator"/>
</dbReference>
<keyword evidence="5" id="KW-1185">Reference proteome</keyword>
<dbReference type="SUPFAM" id="SSF52172">
    <property type="entry name" value="CheY-like"/>
    <property type="match status" value="1"/>
</dbReference>
<reference evidence="4 5" key="1">
    <citation type="journal article" date="2015" name="Genome Announc.">
        <title>Complete Genome of Geobacter pickeringii G13T, a Metal-Reducing Isolate from Sedimentary Kaolin Deposits.</title>
        <authorList>
            <person name="Badalamenti J.P."/>
            <person name="Bond D.R."/>
        </authorList>
    </citation>
    <scope>NUCLEOTIDE SEQUENCE [LARGE SCALE GENOMIC DNA]</scope>
    <source>
        <strain evidence="4 5">G13</strain>
    </source>
</reference>
<evidence type="ECO:0000259" key="3">
    <source>
        <dbReference type="PROSITE" id="PS50110"/>
    </source>
</evidence>
<gene>
    <name evidence="4" type="ORF">GPICK_09965</name>
</gene>
<dbReference type="Proteomes" id="UP000057609">
    <property type="component" value="Chromosome"/>
</dbReference>
<feature type="modified residue" description="4-aspartylphosphate" evidence="2">
    <location>
        <position position="54"/>
    </location>
</feature>
<evidence type="ECO:0000313" key="5">
    <source>
        <dbReference type="Proteomes" id="UP000057609"/>
    </source>
</evidence>
<dbReference type="PANTHER" id="PTHR44591:SF21">
    <property type="entry name" value="TWO-COMPONENT RESPONSE REGULATOR"/>
    <property type="match status" value="1"/>
</dbReference>
<organism evidence="4 5">
    <name type="scientific">Geobacter pickeringii</name>
    <dbReference type="NCBI Taxonomy" id="345632"/>
    <lineage>
        <taxon>Bacteria</taxon>
        <taxon>Pseudomonadati</taxon>
        <taxon>Thermodesulfobacteriota</taxon>
        <taxon>Desulfuromonadia</taxon>
        <taxon>Geobacterales</taxon>
        <taxon>Geobacteraceae</taxon>
        <taxon>Geobacter</taxon>
    </lineage>
</organism>
<dbReference type="EMBL" id="CP009788">
    <property type="protein sequence ID" value="AJE04886.1"/>
    <property type="molecule type" value="Genomic_DNA"/>
</dbReference>
<dbReference type="RefSeq" id="WP_039745622.1">
    <property type="nucleotide sequence ID" value="NZ_CP009788.1"/>
</dbReference>
<dbReference type="PROSITE" id="PS50110">
    <property type="entry name" value="RESPONSE_REGULATORY"/>
    <property type="match status" value="1"/>
</dbReference>
<dbReference type="HOGENOM" id="CLU_1924563_0_0_7"/>
<accession>A0A0B5BLG3</accession>
<evidence type="ECO:0000256" key="1">
    <source>
        <dbReference type="ARBA" id="ARBA00022553"/>
    </source>
</evidence>
<keyword evidence="1 2" id="KW-0597">Phosphoprotein</keyword>
<dbReference type="OrthoDB" id="5511653at2"/>
<sequence>MGKILIVDDDKAFSRLLKSYIKQYYPILRVQVCSDPVRALSFIRKGNLDLLLVDYEMPVLDGEKVANYAREVGVDKSRIIILSSREADFLHEQFPLGTCLAVMNKYETAQKAVLDMIFSSLQRKAAANAG</sequence>
<name>A0A0B5BLG3_9BACT</name>
<dbReference type="InterPro" id="IPR001789">
    <property type="entry name" value="Sig_transdc_resp-reg_receiver"/>
</dbReference>
<proteinExistence type="predicted"/>
<dbReference type="KEGG" id="gpi:GPICK_09965"/>
<keyword evidence="4" id="KW-0808">Transferase</keyword>
<dbReference type="AlphaFoldDB" id="A0A0B5BLG3"/>
<evidence type="ECO:0000256" key="2">
    <source>
        <dbReference type="PROSITE-ProRule" id="PRU00169"/>
    </source>
</evidence>
<keyword evidence="4" id="KW-0418">Kinase</keyword>
<dbReference type="Pfam" id="PF00072">
    <property type="entry name" value="Response_reg"/>
    <property type="match status" value="1"/>
</dbReference>
<dbReference type="SMART" id="SM00448">
    <property type="entry name" value="REC"/>
    <property type="match status" value="1"/>
</dbReference>
<dbReference type="GO" id="GO:0016301">
    <property type="term" value="F:kinase activity"/>
    <property type="evidence" value="ECO:0007669"/>
    <property type="project" value="UniProtKB-KW"/>
</dbReference>
<dbReference type="Gene3D" id="3.40.50.2300">
    <property type="match status" value="1"/>
</dbReference>
<feature type="domain" description="Response regulatory" evidence="3">
    <location>
        <begin position="3"/>
        <end position="130"/>
    </location>
</feature>
<dbReference type="InterPro" id="IPR011006">
    <property type="entry name" value="CheY-like_superfamily"/>
</dbReference>